<evidence type="ECO:0000256" key="4">
    <source>
        <dbReference type="ARBA" id="ARBA00022827"/>
    </source>
</evidence>
<evidence type="ECO:0000256" key="6">
    <source>
        <dbReference type="ARBA" id="ARBA00023027"/>
    </source>
</evidence>
<dbReference type="InterPro" id="IPR012081">
    <property type="entry name" value="Alkyl_hydroperoxide_Rdtase_suF"/>
</dbReference>
<dbReference type="GO" id="GO:0051287">
    <property type="term" value="F:NAD binding"/>
    <property type="evidence" value="ECO:0007669"/>
    <property type="project" value="InterPro"/>
</dbReference>
<evidence type="ECO:0000259" key="12">
    <source>
        <dbReference type="Pfam" id="PF13192"/>
    </source>
</evidence>
<evidence type="ECO:0000313" key="14">
    <source>
        <dbReference type="Proteomes" id="UP000315525"/>
    </source>
</evidence>
<evidence type="ECO:0000256" key="10">
    <source>
        <dbReference type="PIRSR" id="PIRSR000238-2"/>
    </source>
</evidence>
<dbReference type="InterPro" id="IPR023753">
    <property type="entry name" value="FAD/NAD-binding_dom"/>
</dbReference>
<keyword evidence="8 10" id="KW-0676">Redox-active center</keyword>
<comment type="subunit">
    <text evidence="2">Homodimer.</text>
</comment>
<dbReference type="Gene3D" id="3.40.30.80">
    <property type="match status" value="1"/>
</dbReference>
<dbReference type="PROSITE" id="PS51354">
    <property type="entry name" value="GLUTAREDOXIN_2"/>
    <property type="match status" value="1"/>
</dbReference>
<dbReference type="Pfam" id="PF13192">
    <property type="entry name" value="Thioredoxin_3"/>
    <property type="match status" value="1"/>
</dbReference>
<dbReference type="InterPro" id="IPR012336">
    <property type="entry name" value="Thioredoxin-like_fold"/>
</dbReference>
<evidence type="ECO:0000256" key="7">
    <source>
        <dbReference type="ARBA" id="ARBA00023157"/>
    </source>
</evidence>
<keyword evidence="6 9" id="KW-0520">NAD</keyword>
<dbReference type="SUPFAM" id="SSF51905">
    <property type="entry name" value="FAD/NAD(P)-binding domain"/>
    <property type="match status" value="1"/>
</dbReference>
<dbReference type="GO" id="GO:0102039">
    <property type="term" value="F:NADH-dependent peroxiredoxin activity"/>
    <property type="evidence" value="ECO:0007669"/>
    <property type="project" value="InterPro"/>
</dbReference>
<evidence type="ECO:0000256" key="2">
    <source>
        <dbReference type="ARBA" id="ARBA00011738"/>
    </source>
</evidence>
<keyword evidence="5" id="KW-0560">Oxidoreductase</keyword>
<dbReference type="GO" id="GO:0016668">
    <property type="term" value="F:oxidoreductase activity, acting on a sulfur group of donors, NAD(P) as acceptor"/>
    <property type="evidence" value="ECO:0007669"/>
    <property type="project" value="UniProtKB-ARBA"/>
</dbReference>
<keyword evidence="7 10" id="KW-1015">Disulfide bond</keyword>
<dbReference type="CDD" id="cd02973">
    <property type="entry name" value="TRX_GRX_like"/>
    <property type="match status" value="1"/>
</dbReference>
<dbReference type="InterPro" id="IPR036188">
    <property type="entry name" value="FAD/NAD-bd_sf"/>
</dbReference>
<feature type="disulfide bond" description="Redox-active" evidence="10">
    <location>
        <begin position="368"/>
        <end position="371"/>
    </location>
</feature>
<sequence>MAKTGRKKTEEKEEDWFIERDARQTLFEMFKEMKEKVVLEVFTKKGENDPYNDVTVKFTRDLAKLSSKIQVNLNSVADAKSKKYDVASSPTVLINPEQYRIRYTGAPAGEEGRSFIETIMLVSRRQSGLSKASKEILSKLSEKRNVQVFVTLACPYCPGQVLNAFRAAIEKPDLVSGECVDSNENVDLAKKYNVGSVPHTVINGKTMGLGFEPEERFISELVTLEPVEEWAPSVDEEMVEADVVIVGAGPAGLTAGIYAERSGLNAVVLEKETIGGQVLVTPSVENYPGFDNIAGKKLMEMISAHAQNYVNVREGEEVREIKIGKNIEAITNRARYVAKALILATGARYRKLKARGEDRFFGHGVSYCAMCDGNLYKGRDVIVVGGGNTALTDALYLKSLRANVRIVHRRDQFRAEKYLQESVKKENIPVIWDSAVEEILGKDKLDGVKLKNTKDNTTQEAKTDGLFVSIGEVPNIQLATEVGIELSDSGFIKVDRKGKTNIPRIYAAGDVTGAVRQIVTAVGEGAAAAMSAFEGISSPYWTRKAND</sequence>
<keyword evidence="4 9" id="KW-0274">FAD</keyword>
<accession>A0A523UU10</accession>
<keyword evidence="9" id="KW-0521">NADP</keyword>
<dbReference type="SUPFAM" id="SSF52833">
    <property type="entry name" value="Thioredoxin-like"/>
    <property type="match status" value="2"/>
</dbReference>
<dbReference type="AlphaFoldDB" id="A0A523UU10"/>
<dbReference type="EMBL" id="SOJN01000070">
    <property type="protein sequence ID" value="TET46024.1"/>
    <property type="molecule type" value="Genomic_DNA"/>
</dbReference>
<dbReference type="PRINTS" id="PR00469">
    <property type="entry name" value="PNDRDTASEII"/>
</dbReference>
<dbReference type="InterPro" id="IPR008255">
    <property type="entry name" value="Pyr_nucl-diS_OxRdtase_2_AS"/>
</dbReference>
<evidence type="ECO:0000256" key="5">
    <source>
        <dbReference type="ARBA" id="ARBA00023002"/>
    </source>
</evidence>
<name>A0A523UU10_UNCT6</name>
<evidence type="ECO:0000256" key="9">
    <source>
        <dbReference type="PIRSR" id="PIRSR000238-1"/>
    </source>
</evidence>
<protein>
    <submittedName>
        <fullName evidence="13">FAD-binding protein</fullName>
    </submittedName>
</protein>
<dbReference type="Gene3D" id="3.50.50.60">
    <property type="entry name" value="FAD/NAD(P)-binding domain"/>
    <property type="match status" value="2"/>
</dbReference>
<evidence type="ECO:0000256" key="8">
    <source>
        <dbReference type="ARBA" id="ARBA00023284"/>
    </source>
</evidence>
<evidence type="ECO:0000256" key="3">
    <source>
        <dbReference type="ARBA" id="ARBA00022630"/>
    </source>
</evidence>
<feature type="domain" description="Thioredoxin-like fold" evidence="12">
    <location>
        <begin position="145"/>
        <end position="222"/>
    </location>
</feature>
<dbReference type="Proteomes" id="UP000315525">
    <property type="component" value="Unassembled WGS sequence"/>
</dbReference>
<dbReference type="PANTHER" id="PTHR48105">
    <property type="entry name" value="THIOREDOXIN REDUCTASE 1-RELATED-RELATED"/>
    <property type="match status" value="1"/>
</dbReference>
<reference evidence="13 14" key="1">
    <citation type="submission" date="2019-03" db="EMBL/GenBank/DDBJ databases">
        <title>Metabolic potential of uncultured bacteria and archaea associated with petroleum seepage in deep-sea sediments.</title>
        <authorList>
            <person name="Dong X."/>
            <person name="Hubert C."/>
        </authorList>
    </citation>
    <scope>NUCLEOTIDE SEQUENCE [LARGE SCALE GENOMIC DNA]</scope>
    <source>
        <strain evidence="13">E44_bin18</strain>
    </source>
</reference>
<evidence type="ECO:0000256" key="1">
    <source>
        <dbReference type="ARBA" id="ARBA00009333"/>
    </source>
</evidence>
<comment type="caution">
    <text evidence="13">The sequence shown here is derived from an EMBL/GenBank/DDBJ whole genome shotgun (WGS) entry which is preliminary data.</text>
</comment>
<feature type="binding site" evidence="9">
    <location>
        <begin position="242"/>
        <end position="257"/>
    </location>
    <ligand>
        <name>FAD</name>
        <dbReference type="ChEBI" id="CHEBI:57692"/>
    </ligand>
</feature>
<feature type="binding site" evidence="9">
    <location>
        <begin position="380"/>
        <end position="394"/>
    </location>
    <ligand>
        <name>NAD(+)</name>
        <dbReference type="ChEBI" id="CHEBI:57540"/>
    </ligand>
</feature>
<dbReference type="Pfam" id="PF07992">
    <property type="entry name" value="Pyr_redox_2"/>
    <property type="match status" value="1"/>
</dbReference>
<dbReference type="GO" id="GO:0000302">
    <property type="term" value="P:response to reactive oxygen species"/>
    <property type="evidence" value="ECO:0007669"/>
    <property type="project" value="InterPro"/>
</dbReference>
<organism evidence="13 14">
    <name type="scientific">candidate division TA06 bacterium</name>
    <dbReference type="NCBI Taxonomy" id="2250710"/>
    <lineage>
        <taxon>Bacteria</taxon>
        <taxon>Bacteria division TA06</taxon>
    </lineage>
</organism>
<proteinExistence type="inferred from homology"/>
<keyword evidence="3" id="KW-0285">Flavoprotein</keyword>
<evidence type="ECO:0000259" key="11">
    <source>
        <dbReference type="Pfam" id="PF07992"/>
    </source>
</evidence>
<dbReference type="InterPro" id="IPR036249">
    <property type="entry name" value="Thioredoxin-like_sf"/>
</dbReference>
<comment type="cofactor">
    <cofactor evidence="9">
        <name>FAD</name>
        <dbReference type="ChEBI" id="CHEBI:57692"/>
    </cofactor>
    <text evidence="9">Binds 1 FAD per subunit.</text>
</comment>
<feature type="domain" description="FAD/NAD(P)-binding" evidence="11">
    <location>
        <begin position="242"/>
        <end position="525"/>
    </location>
</feature>
<feature type="binding site" evidence="9">
    <location>
        <begin position="500"/>
        <end position="510"/>
    </location>
    <ligand>
        <name>FAD</name>
        <dbReference type="ChEBI" id="CHEBI:57692"/>
    </ligand>
</feature>
<dbReference type="PROSITE" id="PS00573">
    <property type="entry name" value="PYRIDINE_REDOX_2"/>
    <property type="match status" value="1"/>
</dbReference>
<gene>
    <name evidence="13" type="ORF">E3J62_05665</name>
</gene>
<evidence type="ECO:0000313" key="13">
    <source>
        <dbReference type="EMBL" id="TET46024.1"/>
    </source>
</evidence>
<dbReference type="PIRSF" id="PIRSF000238">
    <property type="entry name" value="AhpF"/>
    <property type="match status" value="1"/>
</dbReference>
<comment type="similarity">
    <text evidence="1">Belongs to the class-II pyridine nucleotide-disulfide oxidoreductase family.</text>
</comment>
<dbReference type="PRINTS" id="PR00368">
    <property type="entry name" value="FADPNR"/>
</dbReference>
<dbReference type="GO" id="GO:0050660">
    <property type="term" value="F:flavin adenine dinucleotide binding"/>
    <property type="evidence" value="ECO:0007669"/>
    <property type="project" value="InterPro"/>
</dbReference>
<dbReference type="InterPro" id="IPR050097">
    <property type="entry name" value="Ferredoxin-NADP_redctase_2"/>
</dbReference>